<gene>
    <name evidence="1" type="ORF">NCTC10529_01919</name>
</gene>
<dbReference type="GO" id="GO:0051301">
    <property type="term" value="P:cell division"/>
    <property type="evidence" value="ECO:0007669"/>
    <property type="project" value="UniProtKB-KW"/>
</dbReference>
<dbReference type="GeneID" id="93263182"/>
<accession>A0AAX2J6C9</accession>
<organism evidence="1 2">
    <name type="scientific">Kingella kingae</name>
    <dbReference type="NCBI Taxonomy" id="504"/>
    <lineage>
        <taxon>Bacteria</taxon>
        <taxon>Pseudomonadati</taxon>
        <taxon>Pseudomonadota</taxon>
        <taxon>Betaproteobacteria</taxon>
        <taxon>Neisseriales</taxon>
        <taxon>Neisseriaceae</taxon>
        <taxon>Kingella</taxon>
    </lineage>
</organism>
<name>A0AAX2J6C9_KINKI</name>
<dbReference type="Proteomes" id="UP000248598">
    <property type="component" value="Chromosome 1"/>
</dbReference>
<keyword evidence="1" id="KW-0131">Cell cycle</keyword>
<evidence type="ECO:0000313" key="1">
    <source>
        <dbReference type="EMBL" id="SQH25706.1"/>
    </source>
</evidence>
<dbReference type="EMBL" id="LS483426">
    <property type="protein sequence ID" value="SQH25706.1"/>
    <property type="molecule type" value="Genomic_DNA"/>
</dbReference>
<proteinExistence type="predicted"/>
<dbReference type="RefSeq" id="WP_003787815.1">
    <property type="nucleotide sequence ID" value="NZ_CP091518.1"/>
</dbReference>
<protein>
    <submittedName>
        <fullName evidence="1">Cell division protein</fullName>
    </submittedName>
</protein>
<reference evidence="1 2" key="1">
    <citation type="submission" date="2018-06" db="EMBL/GenBank/DDBJ databases">
        <authorList>
            <consortium name="Pathogen Informatics"/>
            <person name="Doyle S."/>
        </authorList>
    </citation>
    <scope>NUCLEOTIDE SEQUENCE [LARGE SCALE GENOMIC DNA]</scope>
    <source>
        <strain evidence="1 2">NCTC10529</strain>
    </source>
</reference>
<sequence>MFSKINCILLIAVTLSALYVTDLRLGIKRQTHLYAKGQEEEIRLNQDKAELTYERSRLTDARAIEQAAEMMKMHQPTEKDTVSVQY</sequence>
<keyword evidence="1" id="KW-0132">Cell division</keyword>
<dbReference type="AlphaFoldDB" id="A0AAX2J6C9"/>
<dbReference type="GO" id="GO:0005886">
    <property type="term" value="C:plasma membrane"/>
    <property type="evidence" value="ECO:0007669"/>
    <property type="project" value="UniProtKB-SubCell"/>
</dbReference>
<evidence type="ECO:0000313" key="2">
    <source>
        <dbReference type="Proteomes" id="UP000248598"/>
    </source>
</evidence>